<organism evidence="8">
    <name type="scientific">uncultured Chthoniobacterales bacterium</name>
    <dbReference type="NCBI Taxonomy" id="1836801"/>
    <lineage>
        <taxon>Bacteria</taxon>
        <taxon>Pseudomonadati</taxon>
        <taxon>Verrucomicrobiota</taxon>
        <taxon>Spartobacteria</taxon>
        <taxon>Chthoniobacterales</taxon>
        <taxon>environmental samples</taxon>
    </lineage>
</organism>
<dbReference type="Gene3D" id="3.90.25.10">
    <property type="entry name" value="UDP-galactose 4-epimerase, domain 1"/>
    <property type="match status" value="1"/>
</dbReference>
<reference evidence="8" key="1">
    <citation type="submission" date="2020-02" db="EMBL/GenBank/DDBJ databases">
        <authorList>
            <person name="Meier V. D."/>
        </authorList>
    </citation>
    <scope>NUCLEOTIDE SEQUENCE</scope>
    <source>
        <strain evidence="8">AVDCRST_MAG42</strain>
    </source>
</reference>
<dbReference type="GO" id="GO:0005829">
    <property type="term" value="C:cytosol"/>
    <property type="evidence" value="ECO:0007669"/>
    <property type="project" value="TreeGrafter"/>
</dbReference>
<comment type="similarity">
    <text evidence="2 6">Belongs to the dTDP-4-dehydrorhamnose reductase family.</text>
</comment>
<name>A0A6J4I0V5_9BACT</name>
<dbReference type="AlphaFoldDB" id="A0A6J4I0V5"/>
<evidence type="ECO:0000256" key="5">
    <source>
        <dbReference type="ARBA" id="ARBA00048200"/>
    </source>
</evidence>
<dbReference type="PANTHER" id="PTHR10491:SF4">
    <property type="entry name" value="METHIONINE ADENOSYLTRANSFERASE 2 SUBUNIT BETA"/>
    <property type="match status" value="1"/>
</dbReference>
<keyword evidence="6 8" id="KW-0560">Oxidoreductase</keyword>
<protein>
    <recommendedName>
        <fullName evidence="4 6">dTDP-4-dehydrorhamnose reductase</fullName>
        <ecNumber evidence="3 6">1.1.1.133</ecNumber>
    </recommendedName>
</protein>
<dbReference type="EMBL" id="CADCTA010000063">
    <property type="protein sequence ID" value="CAA9239532.1"/>
    <property type="molecule type" value="Genomic_DNA"/>
</dbReference>
<proteinExistence type="inferred from homology"/>
<comment type="pathway">
    <text evidence="1 6">Carbohydrate biosynthesis; dTDP-L-rhamnose biosynthesis.</text>
</comment>
<accession>A0A6J4I0V5</accession>
<dbReference type="GO" id="GO:0019305">
    <property type="term" value="P:dTDP-rhamnose biosynthetic process"/>
    <property type="evidence" value="ECO:0007669"/>
    <property type="project" value="UniProtKB-UniPathway"/>
</dbReference>
<evidence type="ECO:0000256" key="6">
    <source>
        <dbReference type="RuleBase" id="RU364082"/>
    </source>
</evidence>
<dbReference type="UniPathway" id="UPA00124"/>
<dbReference type="PANTHER" id="PTHR10491">
    <property type="entry name" value="DTDP-4-DEHYDRORHAMNOSE REDUCTASE"/>
    <property type="match status" value="1"/>
</dbReference>
<dbReference type="InterPro" id="IPR036291">
    <property type="entry name" value="NAD(P)-bd_dom_sf"/>
</dbReference>
<evidence type="ECO:0000256" key="2">
    <source>
        <dbReference type="ARBA" id="ARBA00010944"/>
    </source>
</evidence>
<keyword evidence="6" id="KW-0521">NADP</keyword>
<dbReference type="NCBIfam" id="TIGR01214">
    <property type="entry name" value="rmlD"/>
    <property type="match status" value="1"/>
</dbReference>
<dbReference type="Pfam" id="PF04321">
    <property type="entry name" value="RmlD_sub_bind"/>
    <property type="match status" value="1"/>
</dbReference>
<dbReference type="CDD" id="cd05254">
    <property type="entry name" value="dTDP_HR_like_SDR_e"/>
    <property type="match status" value="1"/>
</dbReference>
<dbReference type="Gene3D" id="3.40.50.720">
    <property type="entry name" value="NAD(P)-binding Rossmann-like Domain"/>
    <property type="match status" value="1"/>
</dbReference>
<dbReference type="InterPro" id="IPR029903">
    <property type="entry name" value="RmlD-like-bd"/>
</dbReference>
<dbReference type="SUPFAM" id="SSF51735">
    <property type="entry name" value="NAD(P)-binding Rossmann-fold domains"/>
    <property type="match status" value="1"/>
</dbReference>
<evidence type="ECO:0000256" key="4">
    <source>
        <dbReference type="ARBA" id="ARBA00017099"/>
    </source>
</evidence>
<evidence type="ECO:0000259" key="7">
    <source>
        <dbReference type="Pfam" id="PF04321"/>
    </source>
</evidence>
<evidence type="ECO:0000256" key="3">
    <source>
        <dbReference type="ARBA" id="ARBA00012929"/>
    </source>
</evidence>
<dbReference type="EC" id="1.1.1.133" evidence="3 6"/>
<gene>
    <name evidence="8" type="ORF">AVDCRST_MAG42-1623</name>
</gene>
<sequence length="296" mass="32435">MDARIVIVGAGGRLGAALLRDYTPRGATIGLTRQQLDLADAAQVRDTLGALDFDVLINCAAQTNVDRCETHPDEAFQLNAEAPGVLAEICTRKGAKLVHISTDYVFDGEQRAPYTEDDAAEPISVYGESKRRGEQRVLEVSEGHLVVRVSWVFGPDRPSFVDWAMQQAREKDHVEAIGDKFSTPSYTLDLADMLSRLMSHDDACGIFHLTNGGACSWQEYGQYALDCCVAEGIPMKTRTVGAVPLASMEKFIARRPVHTTLSTAKYTQVTGHAPREWRHAVADYVRTHVLEGTVGS</sequence>
<dbReference type="GO" id="GO:0008831">
    <property type="term" value="F:dTDP-4-dehydrorhamnose reductase activity"/>
    <property type="evidence" value="ECO:0007669"/>
    <property type="project" value="UniProtKB-EC"/>
</dbReference>
<feature type="domain" description="RmlD-like substrate binding" evidence="7">
    <location>
        <begin position="4"/>
        <end position="286"/>
    </location>
</feature>
<comment type="catalytic activity">
    <reaction evidence="5">
        <text>dTDP-beta-L-rhamnose + NADP(+) = dTDP-4-dehydro-beta-L-rhamnose + NADPH + H(+)</text>
        <dbReference type="Rhea" id="RHEA:21796"/>
        <dbReference type="ChEBI" id="CHEBI:15378"/>
        <dbReference type="ChEBI" id="CHEBI:57510"/>
        <dbReference type="ChEBI" id="CHEBI:57783"/>
        <dbReference type="ChEBI" id="CHEBI:58349"/>
        <dbReference type="ChEBI" id="CHEBI:62830"/>
        <dbReference type="EC" id="1.1.1.133"/>
    </reaction>
</comment>
<comment type="function">
    <text evidence="6">Catalyzes the reduction of dTDP-6-deoxy-L-lyxo-4-hexulose to yield dTDP-L-rhamnose.</text>
</comment>
<evidence type="ECO:0000256" key="1">
    <source>
        <dbReference type="ARBA" id="ARBA00004781"/>
    </source>
</evidence>
<evidence type="ECO:0000313" key="8">
    <source>
        <dbReference type="EMBL" id="CAA9239532.1"/>
    </source>
</evidence>
<dbReference type="InterPro" id="IPR005913">
    <property type="entry name" value="dTDP_dehydrorham_reduct"/>
</dbReference>